<evidence type="ECO:0000313" key="3">
    <source>
        <dbReference type="EMBL" id="OAD03636.1"/>
    </source>
</evidence>
<sequence>MLKTDPRVDNILAALEKFSTSLNQQLEFNQHTDQRIAAVINRLDQLEDRFSQLATLIQGVTSMPTSSSNTSLSQDNSGPQHPASTPKQTAESFTGNHQPKSNNTWASIASKPPAPLTFIPQSPELIWDNIKYLTRPLAQRIGRKQAEWRRRQLKQLQRKRNRILRTYKSTAVLNDRLSGFEASIISALQQEIAENHALRSSLRWREKGATSAGFLKRLSTQRLTQRTFPTLVDPSSDTVSASQEEKEQAVLSFYSQLYTPDTALSLSGFSHEHWIEHLASKGSISSWHDNTSQTPVIYLGYGIYSNPQQRATYIENLISKIRTSCQLHSSRNLTIRGRATVLNSLILSKLWHALRLVTFTSSELGTIQSIISSFVNRHVKLARISFDTLTLSRSQGGLKLLDPTRQTSALQWGWLQPLLHPDQPSPLLLPSLPFLRSTLSFSLGSPRFPSYHWSLLFPQCRPSDLPTTGPPVFNLLRAVDSIQRNFNYCFVDSPTILRLPFLSLLQNSLPNSNPFTTRFSPPSTVLRDNITIRSHLYGSDIFDIDPNNLTLSLKQSFRDLPHPTSSARAINMIRTRTLLLDTFTLQAMSPNAPRPLTNNPQIDVYNPPPLISLHFLLKSLVSCHLDLHSFQFLIAPPSTKGFKSLPLANPLPLPRPILPPSKWKTFWSLRIPLNARNTWFRVLHDKIVTRELLQSRLQQPRDPVCTICKSSMETTEYFLFACPTKRLFWSAVFSTYMPSSISHNTYSNFCRFLLLQ</sequence>
<evidence type="ECO:0000259" key="2">
    <source>
        <dbReference type="Pfam" id="PF13966"/>
    </source>
</evidence>
<feature type="region of interest" description="Disordered" evidence="1">
    <location>
        <begin position="62"/>
        <end position="108"/>
    </location>
</feature>
<proteinExistence type="predicted"/>
<feature type="compositionally biased region" description="Polar residues" evidence="1">
    <location>
        <begin position="78"/>
        <end position="107"/>
    </location>
</feature>
<evidence type="ECO:0000256" key="1">
    <source>
        <dbReference type="SAM" id="MobiDB-lite"/>
    </source>
</evidence>
<accession>A0A168LK89</accession>
<dbReference type="VEuPathDB" id="FungiDB:MUCCIDRAFT_163195"/>
<reference evidence="3 4" key="1">
    <citation type="submission" date="2015-06" db="EMBL/GenBank/DDBJ databases">
        <title>Expansion of signal transduction pathways in fungi by whole-genome duplication.</title>
        <authorList>
            <consortium name="DOE Joint Genome Institute"/>
            <person name="Corrochano L.M."/>
            <person name="Kuo A."/>
            <person name="Marcet-Houben M."/>
            <person name="Polaino S."/>
            <person name="Salamov A."/>
            <person name="Villalobos J.M."/>
            <person name="Alvarez M.I."/>
            <person name="Avalos J."/>
            <person name="Benito E.P."/>
            <person name="Benoit I."/>
            <person name="Burger G."/>
            <person name="Camino L.P."/>
            <person name="Canovas D."/>
            <person name="Cerda-Olmedo E."/>
            <person name="Cheng J.-F."/>
            <person name="Dominguez A."/>
            <person name="Elias M."/>
            <person name="Eslava A.P."/>
            <person name="Glaser F."/>
            <person name="Grimwood J."/>
            <person name="Gutierrez G."/>
            <person name="Heitman J."/>
            <person name="Henrissat B."/>
            <person name="Iturriaga E.A."/>
            <person name="Lang B.F."/>
            <person name="Lavin J.L."/>
            <person name="Lee S."/>
            <person name="Li W."/>
            <person name="Lindquist E."/>
            <person name="Lopez-Garcia S."/>
            <person name="Luque E.M."/>
            <person name="Marcos A.T."/>
            <person name="Martin J."/>
            <person name="Mccluskey K."/>
            <person name="Medina H.R."/>
            <person name="Miralles-Duran A."/>
            <person name="Miyazaki A."/>
            <person name="Munoz-Torres E."/>
            <person name="Oguiza J.A."/>
            <person name="Ohm R."/>
            <person name="Olmedo M."/>
            <person name="Orejas M."/>
            <person name="Ortiz-Castellanos L."/>
            <person name="Pisabarro A.G."/>
            <person name="Rodriguez-Romero J."/>
            <person name="Ruiz-Herrera J."/>
            <person name="Ruiz-Vazquez R."/>
            <person name="Sanz C."/>
            <person name="Schackwitz W."/>
            <person name="Schmutz J."/>
            <person name="Shahriari M."/>
            <person name="Shelest E."/>
            <person name="Silva-Franco F."/>
            <person name="Soanes D."/>
            <person name="Syed K."/>
            <person name="Tagua V.G."/>
            <person name="Talbot N.J."/>
            <person name="Thon M."/>
            <person name="De Vries R.P."/>
            <person name="Wiebenga A."/>
            <person name="Yadav J.S."/>
            <person name="Braun E.L."/>
            <person name="Baker S."/>
            <person name="Garre V."/>
            <person name="Horwitz B."/>
            <person name="Torres-Martinez S."/>
            <person name="Idnurm A."/>
            <person name="Herrera-Estrella A."/>
            <person name="Gabaldon T."/>
            <person name="Grigoriev I.V."/>
        </authorList>
    </citation>
    <scope>NUCLEOTIDE SEQUENCE [LARGE SCALE GENOMIC DNA]</scope>
    <source>
        <strain evidence="3 4">CBS 277.49</strain>
    </source>
</reference>
<dbReference type="OrthoDB" id="2273311at2759"/>
<feature type="compositionally biased region" description="Low complexity" evidence="1">
    <location>
        <begin position="62"/>
        <end position="77"/>
    </location>
</feature>
<keyword evidence="4" id="KW-1185">Reference proteome</keyword>
<comment type="caution">
    <text evidence="3">The sequence shown here is derived from an EMBL/GenBank/DDBJ whole genome shotgun (WGS) entry which is preliminary data.</text>
</comment>
<dbReference type="AlphaFoldDB" id="A0A168LK89"/>
<organism evidence="3 4">
    <name type="scientific">Mucor lusitanicus CBS 277.49</name>
    <dbReference type="NCBI Taxonomy" id="747725"/>
    <lineage>
        <taxon>Eukaryota</taxon>
        <taxon>Fungi</taxon>
        <taxon>Fungi incertae sedis</taxon>
        <taxon>Mucoromycota</taxon>
        <taxon>Mucoromycotina</taxon>
        <taxon>Mucoromycetes</taxon>
        <taxon>Mucorales</taxon>
        <taxon>Mucorineae</taxon>
        <taxon>Mucoraceae</taxon>
        <taxon>Mucor</taxon>
    </lineage>
</organism>
<dbReference type="EMBL" id="AMYB01000004">
    <property type="protein sequence ID" value="OAD03636.1"/>
    <property type="molecule type" value="Genomic_DNA"/>
</dbReference>
<dbReference type="Pfam" id="PF13966">
    <property type="entry name" value="zf-RVT"/>
    <property type="match status" value="1"/>
</dbReference>
<gene>
    <name evidence="3" type="ORF">MUCCIDRAFT_163195</name>
</gene>
<feature type="domain" description="Reverse transcriptase zinc-binding" evidence="2">
    <location>
        <begin position="661"/>
        <end position="729"/>
    </location>
</feature>
<name>A0A168LK89_MUCCL</name>
<dbReference type="STRING" id="747725.A0A168LK89"/>
<evidence type="ECO:0000313" key="4">
    <source>
        <dbReference type="Proteomes" id="UP000077051"/>
    </source>
</evidence>
<dbReference type="InterPro" id="IPR026960">
    <property type="entry name" value="RVT-Znf"/>
</dbReference>
<protein>
    <recommendedName>
        <fullName evidence="2">Reverse transcriptase zinc-binding domain-containing protein</fullName>
    </recommendedName>
</protein>
<dbReference type="Proteomes" id="UP000077051">
    <property type="component" value="Unassembled WGS sequence"/>
</dbReference>